<feature type="region of interest" description="Disordered" evidence="1">
    <location>
        <begin position="103"/>
        <end position="180"/>
    </location>
</feature>
<organism evidence="2 3">
    <name type="scientific">Elaeis guineensis var. tenera</name>
    <name type="common">Oil palm</name>
    <dbReference type="NCBI Taxonomy" id="51953"/>
    <lineage>
        <taxon>Eukaryota</taxon>
        <taxon>Viridiplantae</taxon>
        <taxon>Streptophyta</taxon>
        <taxon>Embryophyta</taxon>
        <taxon>Tracheophyta</taxon>
        <taxon>Spermatophyta</taxon>
        <taxon>Magnoliopsida</taxon>
        <taxon>Liliopsida</taxon>
        <taxon>Arecaceae</taxon>
        <taxon>Arecoideae</taxon>
        <taxon>Cocoseae</taxon>
        <taxon>Elaeidinae</taxon>
        <taxon>Elaeis</taxon>
    </lineage>
</organism>
<dbReference type="Proteomes" id="UP000504607">
    <property type="component" value="Chromosome 7"/>
</dbReference>
<dbReference type="OrthoDB" id="736928at2759"/>
<protein>
    <submittedName>
        <fullName evidence="3">Uncharacterized protein LOC105049310</fullName>
    </submittedName>
</protein>
<dbReference type="PANTHER" id="PTHR33052">
    <property type="entry name" value="DUF4228 DOMAIN PROTEIN-RELATED"/>
    <property type="match status" value="1"/>
</dbReference>
<reference evidence="3" key="1">
    <citation type="submission" date="2025-08" db="UniProtKB">
        <authorList>
            <consortium name="RefSeq"/>
        </authorList>
    </citation>
    <scope>IDENTIFICATION</scope>
</reference>
<dbReference type="GeneID" id="105049310"/>
<dbReference type="InParanoid" id="A0A6I9RJ96"/>
<dbReference type="AlphaFoldDB" id="A0A6I9RJ96"/>
<dbReference type="RefSeq" id="XP_010927218.1">
    <property type="nucleotide sequence ID" value="XM_010928916.3"/>
</dbReference>
<keyword evidence="2" id="KW-1185">Reference proteome</keyword>
<dbReference type="FunCoup" id="A0A6I9RJ96">
    <property type="interactions" value="250"/>
</dbReference>
<evidence type="ECO:0000313" key="2">
    <source>
        <dbReference type="Proteomes" id="UP000504607"/>
    </source>
</evidence>
<feature type="compositionally biased region" description="Basic and acidic residues" evidence="1">
    <location>
        <begin position="136"/>
        <end position="148"/>
    </location>
</feature>
<accession>A0A6I9RJ96</accession>
<name>A0A6I9RJ96_ELAGV</name>
<gene>
    <name evidence="3" type="primary">LOC105049310</name>
</gene>
<dbReference type="KEGG" id="egu:105049310"/>
<dbReference type="InterPro" id="IPR025322">
    <property type="entry name" value="PADRE_dom"/>
</dbReference>
<dbReference type="Pfam" id="PF14009">
    <property type="entry name" value="PADRE"/>
    <property type="match status" value="1"/>
</dbReference>
<evidence type="ECO:0000256" key="1">
    <source>
        <dbReference type="SAM" id="MobiDB-lite"/>
    </source>
</evidence>
<evidence type="ECO:0000313" key="3">
    <source>
        <dbReference type="RefSeq" id="XP_010927218.1"/>
    </source>
</evidence>
<sequence length="180" mass="19452">MGCKFSCRSSQTFEGVRVIHINGYVEDFVGPVTAGQVTGKPPKHVLFSAAHLLSPGSRPLQLDDLLEPGRIYFLLPHSVFQSDTSPVDLASLATRLTAMARRGGGPAPAGGPQPTGVLGNIGPGTDGPWRSRARTWRPELDPIEERSLGRSMGRESYSSSSPDRKREMVAGWEYPARNVP</sequence>
<proteinExistence type="predicted"/>